<reference evidence="1 2" key="1">
    <citation type="submission" date="2020-02" db="EMBL/GenBank/DDBJ databases">
        <title>Out from the shadows clarifying the taxonomy of the family Cryomorphaceae and related taxa by utilizing the GTDB taxonomic framework.</title>
        <authorList>
            <person name="Bowman J.P."/>
        </authorList>
    </citation>
    <scope>NUCLEOTIDE SEQUENCE [LARGE SCALE GENOMIC DNA]</scope>
    <source>
        <strain evidence="1 2">QSSC 1-22</strain>
    </source>
</reference>
<dbReference type="InterPro" id="IPR012467">
    <property type="entry name" value="DUF1684"/>
</dbReference>
<sequence length="203" mass="23239">MKSVITVAVALILSVASYGQTDDQGAEYREFWLKTETEFKNPDESPLSDAKRADFDSIPRYEYSPEYRVGAVWEERKYEKPFKIETTGPRKSMYQKVAVLHFKLGNDSLHLSAYQNLELMRNPVYKDYIFLPFTDESNGFETYGGGRYIDFTMPGDPSGKVILDFNKAYNPYCAYSDGYSCPIPPSENNLKVKVPAGAKYEYK</sequence>
<dbReference type="EMBL" id="JAAGVY010000003">
    <property type="protein sequence ID" value="NEN22500.1"/>
    <property type="molecule type" value="Genomic_DNA"/>
</dbReference>
<name>A0A7K3WLH6_9FLAO</name>
<protein>
    <submittedName>
        <fullName evidence="1">DUF1684 domain-containing protein</fullName>
    </submittedName>
</protein>
<evidence type="ECO:0000313" key="1">
    <source>
        <dbReference type="EMBL" id="NEN22500.1"/>
    </source>
</evidence>
<accession>A0A7K3WLH6</accession>
<dbReference type="AlphaFoldDB" id="A0A7K3WLH6"/>
<dbReference type="Pfam" id="PF07920">
    <property type="entry name" value="DUF1684"/>
    <property type="match status" value="1"/>
</dbReference>
<proteinExistence type="predicted"/>
<dbReference type="PANTHER" id="PTHR41913">
    <property type="entry name" value="DUF1684 DOMAIN-CONTAINING PROTEIN"/>
    <property type="match status" value="1"/>
</dbReference>
<gene>
    <name evidence="1" type="ORF">G3O08_03155</name>
</gene>
<evidence type="ECO:0000313" key="2">
    <source>
        <dbReference type="Proteomes" id="UP000486602"/>
    </source>
</evidence>
<dbReference type="Proteomes" id="UP000486602">
    <property type="component" value="Unassembled WGS sequence"/>
</dbReference>
<organism evidence="1 2">
    <name type="scientific">Cryomorpha ignava</name>
    <dbReference type="NCBI Taxonomy" id="101383"/>
    <lineage>
        <taxon>Bacteria</taxon>
        <taxon>Pseudomonadati</taxon>
        <taxon>Bacteroidota</taxon>
        <taxon>Flavobacteriia</taxon>
        <taxon>Flavobacteriales</taxon>
        <taxon>Cryomorphaceae</taxon>
        <taxon>Cryomorpha</taxon>
    </lineage>
</organism>
<dbReference type="RefSeq" id="WP_163283225.1">
    <property type="nucleotide sequence ID" value="NZ_JAAGVY010000003.1"/>
</dbReference>
<keyword evidence="2" id="KW-1185">Reference proteome</keyword>
<dbReference type="PANTHER" id="PTHR41913:SF1">
    <property type="entry name" value="DUF1684 DOMAIN-CONTAINING PROTEIN"/>
    <property type="match status" value="1"/>
</dbReference>
<comment type="caution">
    <text evidence="1">The sequence shown here is derived from an EMBL/GenBank/DDBJ whole genome shotgun (WGS) entry which is preliminary data.</text>
</comment>